<keyword evidence="1" id="KW-0378">Hydrolase</keyword>
<reference evidence="1" key="1">
    <citation type="journal article" date="2017" name="Nature">
        <title>The sunflower genome provides insights into oil metabolism, flowering and Asterid evolution.</title>
        <authorList>
            <person name="Badouin H."/>
            <person name="Gouzy J."/>
            <person name="Grassa C.J."/>
            <person name="Murat F."/>
            <person name="Staton S.E."/>
            <person name="Cottret L."/>
            <person name="Lelandais-Briere C."/>
            <person name="Owens G.L."/>
            <person name="Carrere S."/>
            <person name="Mayjonade B."/>
            <person name="Legrand L."/>
            <person name="Gill N."/>
            <person name="Kane N.C."/>
            <person name="Bowers J.E."/>
            <person name="Hubner S."/>
            <person name="Bellec A."/>
            <person name="Berard A."/>
            <person name="Berges H."/>
            <person name="Blanchet N."/>
            <person name="Boniface M.C."/>
            <person name="Brunel D."/>
            <person name="Catrice O."/>
            <person name="Chaidir N."/>
            <person name="Claudel C."/>
            <person name="Donnadieu C."/>
            <person name="Faraut T."/>
            <person name="Fievet G."/>
            <person name="Helmstetter N."/>
            <person name="King M."/>
            <person name="Knapp S.J."/>
            <person name="Lai Z."/>
            <person name="Le Paslier M.C."/>
            <person name="Lippi Y."/>
            <person name="Lorenzon L."/>
            <person name="Mandel J.R."/>
            <person name="Marage G."/>
            <person name="Marchand G."/>
            <person name="Marquand E."/>
            <person name="Bret-Mestries E."/>
            <person name="Morien E."/>
            <person name="Nambeesan S."/>
            <person name="Nguyen T."/>
            <person name="Pegot-Espagnet P."/>
            <person name="Pouilly N."/>
            <person name="Raftis F."/>
            <person name="Sallet E."/>
            <person name="Schiex T."/>
            <person name="Thomas J."/>
            <person name="Vandecasteele C."/>
            <person name="Vares D."/>
            <person name="Vear F."/>
            <person name="Vautrin S."/>
            <person name="Crespi M."/>
            <person name="Mangin B."/>
            <person name="Burke J.M."/>
            <person name="Salse J."/>
            <person name="Munos S."/>
            <person name="Vincourt P."/>
            <person name="Rieseberg L.H."/>
            <person name="Langlade N.B."/>
        </authorList>
    </citation>
    <scope>NUCLEOTIDE SEQUENCE</scope>
    <source>
        <tissue evidence="1">Leaves</tissue>
    </source>
</reference>
<name>A0A9K3GWW2_HELAN</name>
<dbReference type="Gene3D" id="1.50.10.10">
    <property type="match status" value="1"/>
</dbReference>
<dbReference type="PANTHER" id="PTHR12736">
    <property type="entry name" value="LANC-LIKE PROTEIN"/>
    <property type="match status" value="1"/>
</dbReference>
<proteinExistence type="predicted"/>
<evidence type="ECO:0000313" key="2">
    <source>
        <dbReference type="Proteomes" id="UP000215914"/>
    </source>
</evidence>
<comment type="caution">
    <text evidence="1">The sequence shown here is derived from an EMBL/GenBank/DDBJ whole genome shotgun (WGS) entry which is preliminary data.</text>
</comment>
<dbReference type="InterPro" id="IPR012341">
    <property type="entry name" value="6hp_glycosidase-like_sf"/>
</dbReference>
<dbReference type="Proteomes" id="UP000215914">
    <property type="component" value="Unassembled WGS sequence"/>
</dbReference>
<dbReference type="GO" id="GO:0005975">
    <property type="term" value="P:carbohydrate metabolic process"/>
    <property type="evidence" value="ECO:0007669"/>
    <property type="project" value="InterPro"/>
</dbReference>
<keyword evidence="2" id="KW-1185">Reference proteome</keyword>
<sequence length="92" mass="10182">MSNLVQEKATVPGIDDGKQQDSLKTLLSLPYPTFAEKLKRAALDLKETVVVETWGFTGQKVKDNSLYTGTLGTAFLLLKSYHVTNNKSDLHL</sequence>
<accession>A0A9K3GWW2</accession>
<dbReference type="AlphaFoldDB" id="A0A9K3GWW2"/>
<dbReference type="Gramene" id="mRNA:HanXRQr2_Chr17g0823221">
    <property type="protein sequence ID" value="mRNA:HanXRQr2_Chr17g0823221"/>
    <property type="gene ID" value="HanXRQr2_Chr17g0823221"/>
</dbReference>
<evidence type="ECO:0000313" key="1">
    <source>
        <dbReference type="EMBL" id="KAF5757149.1"/>
    </source>
</evidence>
<keyword evidence="1" id="KW-0326">Glycosidase</keyword>
<dbReference type="PANTHER" id="PTHR12736:SF22">
    <property type="entry name" value="LANC-LIKE PROTEIN GCL2"/>
    <property type="match status" value="1"/>
</dbReference>
<dbReference type="GO" id="GO:0016798">
    <property type="term" value="F:hydrolase activity, acting on glycosyl bonds"/>
    <property type="evidence" value="ECO:0007669"/>
    <property type="project" value="UniProtKB-KW"/>
</dbReference>
<gene>
    <name evidence="1" type="ORF">HanXRQr2_Chr17g0823221</name>
</gene>
<reference evidence="1" key="2">
    <citation type="submission" date="2020-06" db="EMBL/GenBank/DDBJ databases">
        <title>Helianthus annuus Genome sequencing and assembly Release 2.</title>
        <authorList>
            <person name="Gouzy J."/>
            <person name="Langlade N."/>
            <person name="Munos S."/>
        </authorList>
    </citation>
    <scope>NUCLEOTIDE SEQUENCE</scope>
    <source>
        <tissue evidence="1">Leaves</tissue>
    </source>
</reference>
<organism evidence="1 2">
    <name type="scientific">Helianthus annuus</name>
    <name type="common">Common sunflower</name>
    <dbReference type="NCBI Taxonomy" id="4232"/>
    <lineage>
        <taxon>Eukaryota</taxon>
        <taxon>Viridiplantae</taxon>
        <taxon>Streptophyta</taxon>
        <taxon>Embryophyta</taxon>
        <taxon>Tracheophyta</taxon>
        <taxon>Spermatophyta</taxon>
        <taxon>Magnoliopsida</taxon>
        <taxon>eudicotyledons</taxon>
        <taxon>Gunneridae</taxon>
        <taxon>Pentapetalae</taxon>
        <taxon>asterids</taxon>
        <taxon>campanulids</taxon>
        <taxon>Asterales</taxon>
        <taxon>Asteraceae</taxon>
        <taxon>Asteroideae</taxon>
        <taxon>Heliantheae alliance</taxon>
        <taxon>Heliantheae</taxon>
        <taxon>Helianthus</taxon>
    </lineage>
</organism>
<dbReference type="EMBL" id="MNCJ02000332">
    <property type="protein sequence ID" value="KAF5757149.1"/>
    <property type="molecule type" value="Genomic_DNA"/>
</dbReference>
<protein>
    <submittedName>
        <fullName evidence="1">Six-hairpin glycosidase-like superfamily</fullName>
    </submittedName>
</protein>
<dbReference type="SUPFAM" id="SSF158745">
    <property type="entry name" value="LanC-like"/>
    <property type="match status" value="1"/>
</dbReference>